<evidence type="ECO:0000313" key="1">
    <source>
        <dbReference type="EMBL" id="EHB48908.1"/>
    </source>
</evidence>
<organism evidence="1 2">
    <name type="scientific">Paenibacillus lactis 154</name>
    <dbReference type="NCBI Taxonomy" id="743719"/>
    <lineage>
        <taxon>Bacteria</taxon>
        <taxon>Bacillati</taxon>
        <taxon>Bacillota</taxon>
        <taxon>Bacilli</taxon>
        <taxon>Bacillales</taxon>
        <taxon>Paenibacillaceae</taxon>
        <taxon>Paenibacillus</taxon>
    </lineage>
</organism>
<protein>
    <submittedName>
        <fullName evidence="1">Uncharacterized protein</fullName>
    </submittedName>
</protein>
<sequence length="124" mass="13778">MFRAIAHVKMVMRAQSFRLPTAGIPSGEDGIVLEKRMRSPLSSDFYRTLSSIREIRRQQRSEIRSGSEADLKSVSQRCAVLLCNASHTSLMTKFVKKISIDSTKISLNLAKCCSSLILLATSDV</sequence>
<gene>
    <name evidence="1" type="ORF">PaelaDRAFT_5782</name>
</gene>
<proteinExistence type="predicted"/>
<name>G4HP71_9BACL</name>
<dbReference type="AlphaFoldDB" id="G4HP71"/>
<dbReference type="EMBL" id="AGIP01000024">
    <property type="protein sequence ID" value="EHB48908.1"/>
    <property type="molecule type" value="Genomic_DNA"/>
</dbReference>
<dbReference type="STRING" id="743719.PaelaDRAFT_5782"/>
<dbReference type="Proteomes" id="UP000003891">
    <property type="component" value="Unassembled WGS sequence"/>
</dbReference>
<reference evidence="1 2" key="1">
    <citation type="submission" date="2011-09" db="EMBL/GenBank/DDBJ databases">
        <title>The draft genome of Paenibacillus lactis 154.</title>
        <authorList>
            <consortium name="US DOE Joint Genome Institute (JGI-PGF)"/>
            <person name="Lucas S."/>
            <person name="Han J."/>
            <person name="Lapidus A."/>
            <person name="Cheng J.-F."/>
            <person name="Goodwin L."/>
            <person name="Pitluck S."/>
            <person name="Peters L."/>
            <person name="Land M.L."/>
            <person name="Hauser L."/>
            <person name="Siebers A."/>
            <person name="Thelen M."/>
            <person name="Hugenholtz P."/>
            <person name="Allgaier M."/>
            <person name="Woyke T.J."/>
        </authorList>
    </citation>
    <scope>NUCLEOTIDE SEQUENCE [LARGE SCALE GENOMIC DNA]</scope>
    <source>
        <strain evidence="1 2">154</strain>
    </source>
</reference>
<accession>G4HP71</accession>
<evidence type="ECO:0000313" key="2">
    <source>
        <dbReference type="Proteomes" id="UP000003891"/>
    </source>
</evidence>